<feature type="binding site" evidence="10">
    <location>
        <position position="191"/>
    </location>
    <ligand>
        <name>substrate</name>
    </ligand>
</feature>
<keyword evidence="13" id="KW-1185">Reference proteome</keyword>
<comment type="catalytic activity">
    <reaction evidence="10">
        <text>ITP + H2O = IMP + diphosphate + H(+)</text>
        <dbReference type="Rhea" id="RHEA:29399"/>
        <dbReference type="ChEBI" id="CHEBI:15377"/>
        <dbReference type="ChEBI" id="CHEBI:15378"/>
        <dbReference type="ChEBI" id="CHEBI:33019"/>
        <dbReference type="ChEBI" id="CHEBI:58053"/>
        <dbReference type="ChEBI" id="CHEBI:61402"/>
        <dbReference type="EC" id="3.6.1.66"/>
    </reaction>
</comment>
<feature type="binding site" evidence="10">
    <location>
        <position position="75"/>
    </location>
    <ligand>
        <name>substrate</name>
    </ligand>
</feature>
<dbReference type="PANTHER" id="PTHR11067">
    <property type="entry name" value="INOSINE TRIPHOSPHATE PYROPHOSPHATASE/HAM1 PROTEIN"/>
    <property type="match status" value="1"/>
</dbReference>
<evidence type="ECO:0000313" key="13">
    <source>
        <dbReference type="Proteomes" id="UP000309673"/>
    </source>
</evidence>
<dbReference type="EC" id="3.6.1.66" evidence="10"/>
<dbReference type="GO" id="GO:0005829">
    <property type="term" value="C:cytosol"/>
    <property type="evidence" value="ECO:0007669"/>
    <property type="project" value="TreeGrafter"/>
</dbReference>
<dbReference type="SUPFAM" id="SSF52972">
    <property type="entry name" value="ITPase-like"/>
    <property type="match status" value="1"/>
</dbReference>
<evidence type="ECO:0000313" key="12">
    <source>
        <dbReference type="EMBL" id="TJY41476.1"/>
    </source>
</evidence>
<dbReference type="InterPro" id="IPR002637">
    <property type="entry name" value="RdgB/HAM1"/>
</dbReference>
<dbReference type="FunFam" id="3.90.950.10:FF:000001">
    <property type="entry name" value="dITP/XTP pyrophosphatase"/>
    <property type="match status" value="1"/>
</dbReference>
<dbReference type="GO" id="GO:0017111">
    <property type="term" value="F:ribonucleoside triphosphate phosphatase activity"/>
    <property type="evidence" value="ECO:0007669"/>
    <property type="project" value="InterPro"/>
</dbReference>
<evidence type="ECO:0000256" key="11">
    <source>
        <dbReference type="RuleBase" id="RU003781"/>
    </source>
</evidence>
<keyword evidence="6 10" id="KW-0460">Magnesium</keyword>
<dbReference type="InterPro" id="IPR029001">
    <property type="entry name" value="ITPase-like_fam"/>
</dbReference>
<evidence type="ECO:0000256" key="10">
    <source>
        <dbReference type="HAMAP-Rule" id="MF_01405"/>
    </source>
</evidence>
<dbReference type="CDD" id="cd00515">
    <property type="entry name" value="HAM1"/>
    <property type="match status" value="1"/>
</dbReference>
<evidence type="ECO:0000256" key="7">
    <source>
        <dbReference type="ARBA" id="ARBA00023080"/>
    </source>
</evidence>
<evidence type="ECO:0000256" key="9">
    <source>
        <dbReference type="ARBA" id="ARBA00052017"/>
    </source>
</evidence>
<dbReference type="NCBIfam" id="TIGR00042">
    <property type="entry name" value="RdgB/HAM1 family non-canonical purine NTP pyrophosphatase"/>
    <property type="match status" value="1"/>
</dbReference>
<proteinExistence type="inferred from homology"/>
<feature type="binding site" evidence="10">
    <location>
        <position position="45"/>
    </location>
    <ligand>
        <name>Mg(2+)</name>
        <dbReference type="ChEBI" id="CHEBI:18420"/>
    </ligand>
</feature>
<dbReference type="OrthoDB" id="9807456at2"/>
<dbReference type="GO" id="GO:0000166">
    <property type="term" value="F:nucleotide binding"/>
    <property type="evidence" value="ECO:0007669"/>
    <property type="project" value="UniProtKB-KW"/>
</dbReference>
<feature type="binding site" evidence="10">
    <location>
        <begin position="168"/>
        <end position="171"/>
    </location>
    <ligand>
        <name>substrate</name>
    </ligand>
</feature>
<dbReference type="AlphaFoldDB" id="A0A4U0F9N9"/>
<accession>A0A4U0F9N9</accession>
<dbReference type="InterPro" id="IPR020922">
    <property type="entry name" value="dITP/XTP_pyrophosphatase"/>
</dbReference>
<evidence type="ECO:0000256" key="5">
    <source>
        <dbReference type="ARBA" id="ARBA00022801"/>
    </source>
</evidence>
<dbReference type="HAMAP" id="MF_01405">
    <property type="entry name" value="Non_canon_purine_NTPase"/>
    <property type="match status" value="1"/>
</dbReference>
<evidence type="ECO:0000256" key="6">
    <source>
        <dbReference type="ARBA" id="ARBA00022842"/>
    </source>
</evidence>
<dbReference type="Pfam" id="PF01725">
    <property type="entry name" value="Ham1p_like"/>
    <property type="match status" value="1"/>
</dbReference>
<protein>
    <recommendedName>
        <fullName evidence="10">dITP/XTP pyrophosphatase</fullName>
        <ecNumber evidence="10">3.6.1.66</ecNumber>
    </recommendedName>
    <alternativeName>
        <fullName evidence="10">Non-canonical purine NTP pyrophosphatase</fullName>
    </alternativeName>
    <alternativeName>
        <fullName evidence="10">Non-standard purine NTP pyrophosphatase</fullName>
    </alternativeName>
    <alternativeName>
        <fullName evidence="10">Nucleoside-triphosphate diphosphatase</fullName>
    </alternativeName>
    <alternativeName>
        <fullName evidence="10">Nucleoside-triphosphate pyrophosphatase</fullName>
        <shortName evidence="10">NTPase</shortName>
    </alternativeName>
</protein>
<keyword evidence="7 10" id="KW-0546">Nucleotide metabolism</keyword>
<comment type="catalytic activity">
    <reaction evidence="8 10">
        <text>dITP + H2O = dIMP + diphosphate + H(+)</text>
        <dbReference type="Rhea" id="RHEA:28342"/>
        <dbReference type="ChEBI" id="CHEBI:15377"/>
        <dbReference type="ChEBI" id="CHEBI:15378"/>
        <dbReference type="ChEBI" id="CHEBI:33019"/>
        <dbReference type="ChEBI" id="CHEBI:61194"/>
        <dbReference type="ChEBI" id="CHEBI:61382"/>
        <dbReference type="EC" id="3.6.1.66"/>
    </reaction>
</comment>
<keyword evidence="5 10" id="KW-0378">Hydrolase</keyword>
<dbReference type="GO" id="GO:0036222">
    <property type="term" value="F:XTP diphosphatase activity"/>
    <property type="evidence" value="ECO:0007669"/>
    <property type="project" value="UniProtKB-UniRule"/>
</dbReference>
<dbReference type="RefSeq" id="WP_136778396.1">
    <property type="nucleotide sequence ID" value="NZ_SUPK01000006.1"/>
</dbReference>
<comment type="similarity">
    <text evidence="1 10 11">Belongs to the HAM1 NTPase family.</text>
</comment>
<feature type="active site" description="Proton acceptor" evidence="10">
    <location>
        <position position="74"/>
    </location>
</feature>
<feature type="binding site" evidence="10">
    <location>
        <position position="74"/>
    </location>
    <ligand>
        <name>Mg(2+)</name>
        <dbReference type="ChEBI" id="CHEBI:18420"/>
    </ligand>
</feature>
<comment type="function">
    <text evidence="10">Pyrophosphatase that catalyzes the hydrolysis of nucleoside triphosphates to their monophosphate derivatives, with a high preference for the non-canonical purine nucleotides XTP (xanthosine triphosphate), dITP (deoxyinosine triphosphate) and ITP. Seems to function as a house-cleaning enzyme that removes non-canonical purine nucleotides from the nucleotide pool, thus preventing their incorporation into DNA/RNA and avoiding chromosomal lesions.</text>
</comment>
<keyword evidence="4 10" id="KW-0547">Nucleotide-binding</keyword>
<dbReference type="PANTHER" id="PTHR11067:SF9">
    <property type="entry name" value="INOSINE TRIPHOSPHATE PYROPHOSPHATASE"/>
    <property type="match status" value="1"/>
</dbReference>
<dbReference type="NCBIfam" id="NF011397">
    <property type="entry name" value="PRK14822.1"/>
    <property type="match status" value="1"/>
</dbReference>
<sequence length="212" mass="22803">MIGAGSTLVVATRNRGKTKEFREAFALLGVTVRDLNDTDGVPPIEETGSTFAENAMIKAKEAAEALRLPVLADDSGLCVDALGGEPGVYSARYAGEGATDADNNAKLLRELLKRRDEGTLKDVGGGYLSSARFVSSLVLYRPDDGRHMEAEGTVEGFILPEARGNGGFGYDPLFWLPEFGKSMAELTVEEKNAISHRGRALQKLLNLLSARR</sequence>
<gene>
    <name evidence="12" type="ORF">E5161_13825</name>
</gene>
<dbReference type="EMBL" id="SUPK01000006">
    <property type="protein sequence ID" value="TJY41476.1"/>
    <property type="molecule type" value="Genomic_DNA"/>
</dbReference>
<feature type="binding site" evidence="10">
    <location>
        <begin position="196"/>
        <end position="197"/>
    </location>
    <ligand>
        <name>substrate</name>
    </ligand>
</feature>
<keyword evidence="3 10" id="KW-0479">Metal-binding</keyword>
<evidence type="ECO:0000256" key="2">
    <source>
        <dbReference type="ARBA" id="ARBA00011738"/>
    </source>
</evidence>
<dbReference type="Gene3D" id="3.90.950.10">
    <property type="match status" value="1"/>
</dbReference>
<dbReference type="GO" id="GO:0036220">
    <property type="term" value="F:ITP diphosphatase activity"/>
    <property type="evidence" value="ECO:0007669"/>
    <property type="project" value="UniProtKB-UniRule"/>
</dbReference>
<evidence type="ECO:0000256" key="4">
    <source>
        <dbReference type="ARBA" id="ARBA00022741"/>
    </source>
</evidence>
<dbReference type="Proteomes" id="UP000309673">
    <property type="component" value="Unassembled WGS sequence"/>
</dbReference>
<comment type="catalytic activity">
    <reaction evidence="9 10">
        <text>XTP + H2O = XMP + diphosphate + H(+)</text>
        <dbReference type="Rhea" id="RHEA:28610"/>
        <dbReference type="ChEBI" id="CHEBI:15377"/>
        <dbReference type="ChEBI" id="CHEBI:15378"/>
        <dbReference type="ChEBI" id="CHEBI:33019"/>
        <dbReference type="ChEBI" id="CHEBI:57464"/>
        <dbReference type="ChEBI" id="CHEBI:61314"/>
        <dbReference type="EC" id="3.6.1.66"/>
    </reaction>
</comment>
<feature type="binding site" evidence="10">
    <location>
        <begin position="12"/>
        <end position="17"/>
    </location>
    <ligand>
        <name>substrate</name>
    </ligand>
</feature>
<reference evidence="12 13" key="1">
    <citation type="submission" date="2019-04" db="EMBL/GenBank/DDBJ databases">
        <title>Cohnella sp. nov., isolated from soil.</title>
        <authorList>
            <person name="Kim W."/>
        </authorList>
    </citation>
    <scope>NUCLEOTIDE SEQUENCE [LARGE SCALE GENOMIC DNA]</scope>
    <source>
        <strain evidence="12 13">CAU 1483</strain>
    </source>
</reference>
<name>A0A4U0F9N9_9BACL</name>
<evidence type="ECO:0000256" key="3">
    <source>
        <dbReference type="ARBA" id="ARBA00022723"/>
    </source>
</evidence>
<comment type="cofactor">
    <cofactor evidence="10">
        <name>Mg(2+)</name>
        <dbReference type="ChEBI" id="CHEBI:18420"/>
    </cofactor>
    <text evidence="10">Binds 1 Mg(2+) ion per subunit.</text>
</comment>
<comment type="caution">
    <text evidence="12">The sequence shown here is derived from an EMBL/GenBank/DDBJ whole genome shotgun (WGS) entry which is preliminary data.</text>
</comment>
<dbReference type="GO" id="GO:0046872">
    <property type="term" value="F:metal ion binding"/>
    <property type="evidence" value="ECO:0007669"/>
    <property type="project" value="UniProtKB-KW"/>
</dbReference>
<dbReference type="GO" id="GO:0009146">
    <property type="term" value="P:purine nucleoside triphosphate catabolic process"/>
    <property type="evidence" value="ECO:0007669"/>
    <property type="project" value="UniProtKB-UniRule"/>
</dbReference>
<evidence type="ECO:0000256" key="1">
    <source>
        <dbReference type="ARBA" id="ARBA00008023"/>
    </source>
</evidence>
<organism evidence="12 13">
    <name type="scientific">Cohnella pontilimi</name>
    <dbReference type="NCBI Taxonomy" id="2564100"/>
    <lineage>
        <taxon>Bacteria</taxon>
        <taxon>Bacillati</taxon>
        <taxon>Bacillota</taxon>
        <taxon>Bacilli</taxon>
        <taxon>Bacillales</taxon>
        <taxon>Paenibacillaceae</taxon>
        <taxon>Cohnella</taxon>
    </lineage>
</organism>
<comment type="subunit">
    <text evidence="2 10">Homodimer.</text>
</comment>
<dbReference type="GO" id="GO:0009117">
    <property type="term" value="P:nucleotide metabolic process"/>
    <property type="evidence" value="ECO:0007669"/>
    <property type="project" value="UniProtKB-KW"/>
</dbReference>
<evidence type="ECO:0000256" key="8">
    <source>
        <dbReference type="ARBA" id="ARBA00051875"/>
    </source>
</evidence>
<dbReference type="GO" id="GO:0035870">
    <property type="term" value="F:dITP diphosphatase activity"/>
    <property type="evidence" value="ECO:0007669"/>
    <property type="project" value="UniProtKB-UniRule"/>
</dbReference>